<dbReference type="PROSITE" id="PS00893">
    <property type="entry name" value="NUDIX_BOX"/>
    <property type="match status" value="1"/>
</dbReference>
<evidence type="ECO:0000256" key="3">
    <source>
        <dbReference type="ARBA" id="ARBA00022723"/>
    </source>
</evidence>
<gene>
    <name evidence="9" type="ORF">GCM10022214_48040</name>
</gene>
<dbReference type="PANTHER" id="PTHR43758:SF8">
    <property type="entry name" value="8-OXO-DGTP DIPHOSPHATASE YTKD-RELATED"/>
    <property type="match status" value="1"/>
</dbReference>
<dbReference type="Proteomes" id="UP001500683">
    <property type="component" value="Unassembled WGS sequence"/>
</dbReference>
<feature type="compositionally biased region" description="Low complexity" evidence="7">
    <location>
        <begin position="205"/>
        <end position="223"/>
    </location>
</feature>
<evidence type="ECO:0000259" key="8">
    <source>
        <dbReference type="PROSITE" id="PS51462"/>
    </source>
</evidence>
<comment type="cofactor">
    <cofactor evidence="1">
        <name>Mg(2+)</name>
        <dbReference type="ChEBI" id="CHEBI:18420"/>
    </cofactor>
</comment>
<dbReference type="EMBL" id="BAAAZG010000035">
    <property type="protein sequence ID" value="GAA4083017.1"/>
    <property type="molecule type" value="Genomic_DNA"/>
</dbReference>
<dbReference type="PROSITE" id="PS51462">
    <property type="entry name" value="NUDIX"/>
    <property type="match status" value="1"/>
</dbReference>
<reference evidence="10" key="1">
    <citation type="journal article" date="2019" name="Int. J. Syst. Evol. Microbiol.">
        <title>The Global Catalogue of Microorganisms (GCM) 10K type strain sequencing project: providing services to taxonomists for standard genome sequencing and annotation.</title>
        <authorList>
            <consortium name="The Broad Institute Genomics Platform"/>
            <consortium name="The Broad Institute Genome Sequencing Center for Infectious Disease"/>
            <person name="Wu L."/>
            <person name="Ma J."/>
        </authorList>
    </citation>
    <scope>NUCLEOTIDE SEQUENCE [LARGE SCALE GENOMIC DNA]</scope>
    <source>
        <strain evidence="10">JCM 16702</strain>
    </source>
</reference>
<evidence type="ECO:0000313" key="10">
    <source>
        <dbReference type="Proteomes" id="UP001500683"/>
    </source>
</evidence>
<dbReference type="RefSeq" id="WP_344951585.1">
    <property type="nucleotide sequence ID" value="NZ_BAAAZG010000035.1"/>
</dbReference>
<keyword evidence="10" id="KW-1185">Reference proteome</keyword>
<evidence type="ECO:0000256" key="2">
    <source>
        <dbReference type="ARBA" id="ARBA00005582"/>
    </source>
</evidence>
<keyword evidence="5" id="KW-0460">Magnesium</keyword>
<evidence type="ECO:0000256" key="5">
    <source>
        <dbReference type="ARBA" id="ARBA00022842"/>
    </source>
</evidence>
<dbReference type="InterPro" id="IPR015797">
    <property type="entry name" value="NUDIX_hydrolase-like_dom_sf"/>
</dbReference>
<dbReference type="SUPFAM" id="SSF55811">
    <property type="entry name" value="Nudix"/>
    <property type="match status" value="1"/>
</dbReference>
<proteinExistence type="inferred from homology"/>
<dbReference type="CDD" id="cd02883">
    <property type="entry name" value="NUDIX_Hydrolase"/>
    <property type="match status" value="1"/>
</dbReference>
<comment type="similarity">
    <text evidence="2 6">Belongs to the Nudix hydrolase family.</text>
</comment>
<feature type="region of interest" description="Disordered" evidence="7">
    <location>
        <begin position="205"/>
        <end position="229"/>
    </location>
</feature>
<evidence type="ECO:0000256" key="6">
    <source>
        <dbReference type="RuleBase" id="RU003476"/>
    </source>
</evidence>
<dbReference type="PANTHER" id="PTHR43758">
    <property type="entry name" value="7,8-DIHYDRO-8-OXOGUANINE TRIPHOSPHATASE"/>
    <property type="match status" value="1"/>
</dbReference>
<accession>A0ABP7W7S1</accession>
<evidence type="ECO:0000313" key="9">
    <source>
        <dbReference type="EMBL" id="GAA4083017.1"/>
    </source>
</evidence>
<keyword evidence="3" id="KW-0479">Metal-binding</keyword>
<sequence length="393" mass="42355">MIVTLPGRINHYRRGKAWMKWLTGIDASRPNELAFQGQFVNAGFGSKIEAALGDWLLHYDEDVSPSGHCHGIDIALYRVTDKGLIAGPSWRLPGLATGTWTLHVRDEISRTVTAASLSLHDNAPARELAAAAAGLRRTADAHPLLIELALHLTALAMWGPGPRQIEERPTASWSCRACGDLGQMPERCPGQSALQLARTVTGHAPSAAEFPASPAVAGSSPAGTEPAPAPSQDVWLGPLTGRVFGVLVAALTVHQGSILLLRRSLDETFMPGAWSIPAGKIQPPESLEQAALRELEEEAGIGGRVLHNLGPIWFDSVYHGQPLQNIQFNLLIAADRAQVHLDGSNIDHLWLPIARLGDPPVAIDEFTMRLLHSAADYYWTHNIPSGGLEQATR</sequence>
<evidence type="ECO:0000256" key="7">
    <source>
        <dbReference type="SAM" id="MobiDB-lite"/>
    </source>
</evidence>
<organism evidence="9 10">
    <name type="scientific">Actinomadura miaoliensis</name>
    <dbReference type="NCBI Taxonomy" id="430685"/>
    <lineage>
        <taxon>Bacteria</taxon>
        <taxon>Bacillati</taxon>
        <taxon>Actinomycetota</taxon>
        <taxon>Actinomycetes</taxon>
        <taxon>Streptosporangiales</taxon>
        <taxon>Thermomonosporaceae</taxon>
        <taxon>Actinomadura</taxon>
    </lineage>
</organism>
<dbReference type="PRINTS" id="PR00502">
    <property type="entry name" value="NUDIXFAMILY"/>
</dbReference>
<dbReference type="Pfam" id="PF00293">
    <property type="entry name" value="NUDIX"/>
    <property type="match status" value="1"/>
</dbReference>
<dbReference type="Gene3D" id="3.90.79.10">
    <property type="entry name" value="Nucleoside Triphosphate Pyrophosphohydrolase"/>
    <property type="match status" value="1"/>
</dbReference>
<keyword evidence="4 6" id="KW-0378">Hydrolase</keyword>
<comment type="caution">
    <text evidence="9">The sequence shown here is derived from an EMBL/GenBank/DDBJ whole genome shotgun (WGS) entry which is preliminary data.</text>
</comment>
<dbReference type="InterPro" id="IPR020084">
    <property type="entry name" value="NUDIX_hydrolase_CS"/>
</dbReference>
<feature type="domain" description="Nudix hydrolase" evidence="8">
    <location>
        <begin position="239"/>
        <end position="376"/>
    </location>
</feature>
<evidence type="ECO:0000256" key="1">
    <source>
        <dbReference type="ARBA" id="ARBA00001946"/>
    </source>
</evidence>
<evidence type="ECO:0000256" key="4">
    <source>
        <dbReference type="ARBA" id="ARBA00022801"/>
    </source>
</evidence>
<protein>
    <recommendedName>
        <fullName evidence="8">Nudix hydrolase domain-containing protein</fullName>
    </recommendedName>
</protein>
<name>A0ABP7W7S1_9ACTN</name>
<dbReference type="InterPro" id="IPR000086">
    <property type="entry name" value="NUDIX_hydrolase_dom"/>
</dbReference>
<dbReference type="InterPro" id="IPR020476">
    <property type="entry name" value="Nudix_hydrolase"/>
</dbReference>